<evidence type="ECO:0000313" key="4">
    <source>
        <dbReference type="EMBL" id="MFC6869528.1"/>
    </source>
</evidence>
<reference evidence="5" key="1">
    <citation type="journal article" date="2019" name="Int. J. Syst. Evol. Microbiol.">
        <title>The Global Catalogue of Microorganisms (GCM) 10K type strain sequencing project: providing services to taxonomists for standard genome sequencing and annotation.</title>
        <authorList>
            <consortium name="The Broad Institute Genomics Platform"/>
            <consortium name="The Broad Institute Genome Sequencing Center for Infectious Disease"/>
            <person name="Wu L."/>
            <person name="Ma J."/>
        </authorList>
    </citation>
    <scope>NUCLEOTIDE SEQUENCE [LARGE SCALE GENOMIC DNA]</scope>
    <source>
        <strain evidence="5">KCTC 32255</strain>
    </source>
</reference>
<name>A0ABW2C3I0_9PSEU</name>
<accession>A0ABW2C3I0</accession>
<dbReference type="RefSeq" id="WP_345397160.1">
    <property type="nucleotide sequence ID" value="NZ_BAABLA010000027.1"/>
</dbReference>
<feature type="transmembrane region" description="Helical" evidence="2">
    <location>
        <begin position="21"/>
        <end position="39"/>
    </location>
</feature>
<feature type="domain" description="LytR/CpsA/Psr regulator C-terminal" evidence="3">
    <location>
        <begin position="85"/>
        <end position="174"/>
    </location>
</feature>
<keyword evidence="2" id="KW-0472">Membrane</keyword>
<keyword evidence="2" id="KW-1133">Transmembrane helix</keyword>
<dbReference type="EMBL" id="JBHSXX010000001">
    <property type="protein sequence ID" value="MFC6869528.1"/>
    <property type="molecule type" value="Genomic_DNA"/>
</dbReference>
<comment type="caution">
    <text evidence="4">The sequence shown here is derived from an EMBL/GenBank/DDBJ whole genome shotgun (WGS) entry which is preliminary data.</text>
</comment>
<gene>
    <name evidence="4" type="primary">cei</name>
    <name evidence="4" type="ORF">ACFQGD_20535</name>
</gene>
<feature type="region of interest" description="Disordered" evidence="1">
    <location>
        <begin position="198"/>
        <end position="226"/>
    </location>
</feature>
<evidence type="ECO:0000256" key="2">
    <source>
        <dbReference type="SAM" id="Phobius"/>
    </source>
</evidence>
<proteinExistence type="predicted"/>
<evidence type="ECO:0000259" key="3">
    <source>
        <dbReference type="Pfam" id="PF13399"/>
    </source>
</evidence>
<sequence>MPSGIGFSGRKSRPYRKHRPLPAVLLVTLLGAASLYVWFSVFEDADDINEAIRCHPPASAPPGRQYTSVGHDALDDVTPIPPSKVAVRVLNAGDLRGEAAITTAELRQLGFTQVAEPANDPAYEDRTANCEGQIRFGDNGAAAARTLSLIDTCLELINDGRKDATVDLAIGTQFTDVMPRSEAIEVLDQLSAWAKRGSGRGTSELASNSGPDIDEELLEAARPKTC</sequence>
<dbReference type="Proteomes" id="UP001596337">
    <property type="component" value="Unassembled WGS sequence"/>
</dbReference>
<evidence type="ECO:0000256" key="1">
    <source>
        <dbReference type="SAM" id="MobiDB-lite"/>
    </source>
</evidence>
<keyword evidence="5" id="KW-1185">Reference proteome</keyword>
<dbReference type="NCBIfam" id="NF035953">
    <property type="entry name" value="integrity_Cei"/>
    <property type="match status" value="1"/>
</dbReference>
<evidence type="ECO:0000313" key="5">
    <source>
        <dbReference type="Proteomes" id="UP001596337"/>
    </source>
</evidence>
<protein>
    <submittedName>
        <fullName evidence="4">Envelope integrity protein Cei</fullName>
    </submittedName>
</protein>
<keyword evidence="2" id="KW-0812">Transmembrane</keyword>
<dbReference type="Pfam" id="PF13399">
    <property type="entry name" value="LytR_C"/>
    <property type="match status" value="1"/>
</dbReference>
<dbReference type="InterPro" id="IPR027381">
    <property type="entry name" value="LytR/CpsA/Psr_C"/>
</dbReference>
<organism evidence="4 5">
    <name type="scientific">Haloechinothrix salitolerans</name>
    <dbReference type="NCBI Taxonomy" id="926830"/>
    <lineage>
        <taxon>Bacteria</taxon>
        <taxon>Bacillati</taxon>
        <taxon>Actinomycetota</taxon>
        <taxon>Actinomycetes</taxon>
        <taxon>Pseudonocardiales</taxon>
        <taxon>Pseudonocardiaceae</taxon>
        <taxon>Haloechinothrix</taxon>
    </lineage>
</organism>